<evidence type="ECO:0000313" key="3">
    <source>
        <dbReference type="Proteomes" id="UP000186817"/>
    </source>
</evidence>
<name>A0A1Q9E6Z7_SYMMI</name>
<dbReference type="OrthoDB" id="417946at2759"/>
<dbReference type="AlphaFoldDB" id="A0A1Q9E6Z7"/>
<feature type="transmembrane region" description="Helical" evidence="1">
    <location>
        <begin position="34"/>
        <end position="57"/>
    </location>
</feature>
<sequence>MPVSCDKVQTLRLPHDQRGSRTVVYELCHDTASAYIHLLVVELAPLYVMIASMYTAIKEHGAANFYNWIRAHRSGWFDCGKAAFERMMWTGMLKFECGDKSDGTFVEHTVFLSPFEGNFRTWPLPRAICLLDWYVFFMCAGTVACCISLLWRTGEHSFNSAGYVAFTWNLEQSKRYNLMVLLTASGPIISGIYILIIVLSFTKAESDPGRGIGLFNMMFQLGLVAYPAKLLLIPATPIHHWTAERFAGIHFKRKWWCMFTQSNDAFGVTWWHGHFEKLDKLLDPSDTEAFLLAAGKMQDEEDSEMDPLVLSILKDMSPVVTNDTTTESSDSEVPAIQASRGPWLLAVRFGDVSDLDSQLFAAGAEKLIGIRPLSHFAPLRIGAEDRKDVIAERTLGLCKYLDHVLKCTEPPAPKFLVQLMDGFVTKYWAGNLERLLSAPVEDPPQEDQQTRLKKAFAQVRLDNLQQAAKAQARPFLEAVPPEEVAEDACTLCKRHLRQKDTGVIRLRSCGHEVHGDCFNDLISGSDRFRGFSRTVG</sequence>
<organism evidence="2 3">
    <name type="scientific">Symbiodinium microadriaticum</name>
    <name type="common">Dinoflagellate</name>
    <name type="synonym">Zooxanthella microadriatica</name>
    <dbReference type="NCBI Taxonomy" id="2951"/>
    <lineage>
        <taxon>Eukaryota</taxon>
        <taxon>Sar</taxon>
        <taxon>Alveolata</taxon>
        <taxon>Dinophyceae</taxon>
        <taxon>Suessiales</taxon>
        <taxon>Symbiodiniaceae</taxon>
        <taxon>Symbiodinium</taxon>
    </lineage>
</organism>
<keyword evidence="3" id="KW-1185">Reference proteome</keyword>
<comment type="caution">
    <text evidence="2">The sequence shown here is derived from an EMBL/GenBank/DDBJ whole genome shotgun (WGS) entry which is preliminary data.</text>
</comment>
<feature type="transmembrane region" description="Helical" evidence="1">
    <location>
        <begin position="130"/>
        <end position="151"/>
    </location>
</feature>
<keyword evidence="1" id="KW-0812">Transmembrane</keyword>
<feature type="transmembrane region" description="Helical" evidence="1">
    <location>
        <begin position="178"/>
        <end position="201"/>
    </location>
</feature>
<evidence type="ECO:0000256" key="1">
    <source>
        <dbReference type="SAM" id="Phobius"/>
    </source>
</evidence>
<keyword evidence="1" id="KW-0472">Membrane</keyword>
<gene>
    <name evidence="2" type="ORF">AK812_SmicGene13904</name>
</gene>
<accession>A0A1Q9E6Z7</accession>
<evidence type="ECO:0000313" key="2">
    <source>
        <dbReference type="EMBL" id="OLQ03197.1"/>
    </source>
</evidence>
<keyword evidence="1" id="KW-1133">Transmembrane helix</keyword>
<dbReference type="EMBL" id="LSRX01000243">
    <property type="protein sequence ID" value="OLQ03197.1"/>
    <property type="molecule type" value="Genomic_DNA"/>
</dbReference>
<proteinExistence type="predicted"/>
<protein>
    <submittedName>
        <fullName evidence="2">Uncharacterized protein</fullName>
    </submittedName>
</protein>
<dbReference type="Proteomes" id="UP000186817">
    <property type="component" value="Unassembled WGS sequence"/>
</dbReference>
<feature type="transmembrane region" description="Helical" evidence="1">
    <location>
        <begin position="213"/>
        <end position="232"/>
    </location>
</feature>
<reference evidence="2 3" key="1">
    <citation type="submission" date="2016-02" db="EMBL/GenBank/DDBJ databases">
        <title>Genome analysis of coral dinoflagellate symbionts highlights evolutionary adaptations to a symbiotic lifestyle.</title>
        <authorList>
            <person name="Aranda M."/>
            <person name="Li Y."/>
            <person name="Liew Y.J."/>
            <person name="Baumgarten S."/>
            <person name="Simakov O."/>
            <person name="Wilson M."/>
            <person name="Piel J."/>
            <person name="Ashoor H."/>
            <person name="Bougouffa S."/>
            <person name="Bajic V.B."/>
            <person name="Ryu T."/>
            <person name="Ravasi T."/>
            <person name="Bayer T."/>
            <person name="Micklem G."/>
            <person name="Kim H."/>
            <person name="Bhak J."/>
            <person name="Lajeunesse T.C."/>
            <person name="Voolstra C.R."/>
        </authorList>
    </citation>
    <scope>NUCLEOTIDE SEQUENCE [LARGE SCALE GENOMIC DNA]</scope>
    <source>
        <strain evidence="2 3">CCMP2467</strain>
    </source>
</reference>